<dbReference type="Pfam" id="PF07715">
    <property type="entry name" value="Plug"/>
    <property type="match status" value="1"/>
</dbReference>
<evidence type="ECO:0000256" key="5">
    <source>
        <dbReference type="ARBA" id="ARBA00022692"/>
    </source>
</evidence>
<reference evidence="15 16" key="1">
    <citation type="submission" date="2016-10" db="EMBL/GenBank/DDBJ databases">
        <authorList>
            <person name="de Groot N.N."/>
        </authorList>
    </citation>
    <scope>NUCLEOTIDE SEQUENCE [LARGE SCALE GENOMIC DNA]</scope>
    <source>
        <strain evidence="15 16">ATCC 43154</strain>
    </source>
</reference>
<dbReference type="PANTHER" id="PTHR30069">
    <property type="entry name" value="TONB-DEPENDENT OUTER MEMBRANE RECEPTOR"/>
    <property type="match status" value="1"/>
</dbReference>
<keyword evidence="9 10" id="KW-0998">Cell outer membrane</keyword>
<evidence type="ECO:0000256" key="9">
    <source>
        <dbReference type="ARBA" id="ARBA00023237"/>
    </source>
</evidence>
<dbReference type="InterPro" id="IPR037066">
    <property type="entry name" value="Plug_dom_sf"/>
</dbReference>
<dbReference type="GO" id="GO:0009279">
    <property type="term" value="C:cell outer membrane"/>
    <property type="evidence" value="ECO:0007669"/>
    <property type="project" value="UniProtKB-SubCell"/>
</dbReference>
<feature type="domain" description="TonB-dependent receptor plug" evidence="14">
    <location>
        <begin position="58"/>
        <end position="167"/>
    </location>
</feature>
<feature type="chain" id="PRO_5011618803" evidence="12">
    <location>
        <begin position="26"/>
        <end position="715"/>
    </location>
</feature>
<dbReference type="GO" id="GO:0044718">
    <property type="term" value="P:siderophore transmembrane transport"/>
    <property type="evidence" value="ECO:0007669"/>
    <property type="project" value="TreeGrafter"/>
</dbReference>
<evidence type="ECO:0000256" key="3">
    <source>
        <dbReference type="ARBA" id="ARBA00022448"/>
    </source>
</evidence>
<evidence type="ECO:0000313" key="16">
    <source>
        <dbReference type="Proteomes" id="UP000199470"/>
    </source>
</evidence>
<keyword evidence="8" id="KW-0675">Receptor</keyword>
<dbReference type="InterPro" id="IPR039426">
    <property type="entry name" value="TonB-dep_rcpt-like"/>
</dbReference>
<dbReference type="PROSITE" id="PS52016">
    <property type="entry name" value="TONB_DEPENDENT_REC_3"/>
    <property type="match status" value="1"/>
</dbReference>
<dbReference type="Proteomes" id="UP000199470">
    <property type="component" value="Unassembled WGS sequence"/>
</dbReference>
<dbReference type="PANTHER" id="PTHR30069:SF28">
    <property type="entry name" value="TONB-DEPENDENT RECEPTOR YNCD-RELATED"/>
    <property type="match status" value="1"/>
</dbReference>
<evidence type="ECO:0000256" key="11">
    <source>
        <dbReference type="RuleBase" id="RU003357"/>
    </source>
</evidence>
<evidence type="ECO:0000256" key="1">
    <source>
        <dbReference type="ARBA" id="ARBA00004571"/>
    </source>
</evidence>
<keyword evidence="12" id="KW-0732">Signal</keyword>
<comment type="similarity">
    <text evidence="2 10 11">Belongs to the TonB-dependent receptor family.</text>
</comment>
<proteinExistence type="inferred from homology"/>
<evidence type="ECO:0000259" key="14">
    <source>
        <dbReference type="Pfam" id="PF07715"/>
    </source>
</evidence>
<evidence type="ECO:0000256" key="12">
    <source>
        <dbReference type="SAM" id="SignalP"/>
    </source>
</evidence>
<keyword evidence="5 10" id="KW-0812">Transmembrane</keyword>
<dbReference type="AlphaFoldDB" id="A0A1I4UM90"/>
<dbReference type="InterPro" id="IPR000531">
    <property type="entry name" value="Beta-barrel_TonB"/>
</dbReference>
<evidence type="ECO:0000256" key="8">
    <source>
        <dbReference type="ARBA" id="ARBA00023170"/>
    </source>
</evidence>
<dbReference type="Gene3D" id="2.170.130.10">
    <property type="entry name" value="TonB-dependent receptor, plug domain"/>
    <property type="match status" value="1"/>
</dbReference>
<dbReference type="Gene3D" id="2.40.170.20">
    <property type="entry name" value="TonB-dependent receptor, beta-barrel domain"/>
    <property type="match status" value="1"/>
</dbReference>
<evidence type="ECO:0000259" key="13">
    <source>
        <dbReference type="Pfam" id="PF00593"/>
    </source>
</evidence>
<evidence type="ECO:0000256" key="7">
    <source>
        <dbReference type="ARBA" id="ARBA00023136"/>
    </source>
</evidence>
<dbReference type="InterPro" id="IPR012910">
    <property type="entry name" value="Plug_dom"/>
</dbReference>
<dbReference type="SUPFAM" id="SSF56935">
    <property type="entry name" value="Porins"/>
    <property type="match status" value="1"/>
</dbReference>
<evidence type="ECO:0000256" key="6">
    <source>
        <dbReference type="ARBA" id="ARBA00023077"/>
    </source>
</evidence>
<keyword evidence="3 10" id="KW-0813">Transport</keyword>
<keyword evidence="6 11" id="KW-0798">TonB box</keyword>
<dbReference type="OrthoDB" id="9760620at2"/>
<feature type="signal peptide" evidence="12">
    <location>
        <begin position="1"/>
        <end position="25"/>
    </location>
</feature>
<keyword evidence="4 10" id="KW-1134">Transmembrane beta strand</keyword>
<keyword evidence="16" id="KW-1185">Reference proteome</keyword>
<dbReference type="CDD" id="cd01347">
    <property type="entry name" value="ligand_gated_channel"/>
    <property type="match status" value="1"/>
</dbReference>
<name>A0A1I4UM90_9BURK</name>
<dbReference type="GO" id="GO:0015344">
    <property type="term" value="F:siderophore uptake transmembrane transporter activity"/>
    <property type="evidence" value="ECO:0007669"/>
    <property type="project" value="TreeGrafter"/>
</dbReference>
<feature type="domain" description="TonB-dependent receptor-like beta-barrel" evidence="13">
    <location>
        <begin position="253"/>
        <end position="678"/>
    </location>
</feature>
<dbReference type="Pfam" id="PF00593">
    <property type="entry name" value="TonB_dep_Rec_b-barrel"/>
    <property type="match status" value="1"/>
</dbReference>
<protein>
    <submittedName>
        <fullName evidence="15">Iron complex outermembrane recepter protein</fullName>
    </submittedName>
</protein>
<accession>A0A1I4UM90</accession>
<dbReference type="InterPro" id="IPR036942">
    <property type="entry name" value="Beta-barrel_TonB_sf"/>
</dbReference>
<evidence type="ECO:0000256" key="4">
    <source>
        <dbReference type="ARBA" id="ARBA00022452"/>
    </source>
</evidence>
<comment type="subcellular location">
    <subcellularLocation>
        <location evidence="1 10">Cell outer membrane</location>
        <topology evidence="1 10">Multi-pass membrane protein</topology>
    </subcellularLocation>
</comment>
<dbReference type="STRING" id="758825.SAMN02982985_05714"/>
<evidence type="ECO:0000256" key="2">
    <source>
        <dbReference type="ARBA" id="ARBA00009810"/>
    </source>
</evidence>
<dbReference type="EMBL" id="FOTW01000044">
    <property type="protein sequence ID" value="SFM90031.1"/>
    <property type="molecule type" value="Genomic_DNA"/>
</dbReference>
<keyword evidence="7 10" id="KW-0472">Membrane</keyword>
<evidence type="ECO:0000256" key="10">
    <source>
        <dbReference type="PROSITE-ProRule" id="PRU01360"/>
    </source>
</evidence>
<evidence type="ECO:0000313" key="15">
    <source>
        <dbReference type="EMBL" id="SFM90031.1"/>
    </source>
</evidence>
<sequence length="715" mass="76939">MKQHPFRLNAIAALFTAGSAALAPAAYSASADSNGADAAASAEVVVVSGTRVGHASFDLPAAIDVLDAARIRDGQARVNASEALAAVPGLVAQNRQNYAQDLQISSRGFGARSAFGVRGVRLIADGIPASMPDGQGQAATFNLDMAERIEVLRGPFSAIYGNHSGGVIQLFTRDGDGAPTLETTLVGGSDGARKLDLNARGKAGAVGYVLDASRFDTDGYRSHSAARREQAMAKLTLAPLDGAKLTIVANGLRQHDTQDPLGVQWATFLRDPRAGEIDSTDTQSSKRTFAERYDTRKSIDHQQLGASWEQRFGDDRLRVTAYAGNRQVIQYQAFSKGFQAPASHSGGVVDFDRDFYGSDINWLHVVQLAGGKLSTTIGIDYGRSSDARQGYENFVGAQFGVRGKLRRDERDTVSSVDPYVQTEWQSGPWLLSAGLRHSRMKVEVDDHFASNGNDSGSLSYSHTTPVLGLLYQVSPRLNVYASAARGFEAPTLNELFYSGAAAGFNFNLKAAQSTHLEAGVKARLDQGTRMNAALFQVRTSDELVVDSSNGGRTSYRNASSTLRQGAELSLDSSWKHGFSSRLALTTLRAVYQQGFGAVQRGSRLPGVPNANAYSELAWKDSAERFGAALEAQASSRIYAEDANLDRPAPGYGILNARVNASQNWGGWRFKQFIRVNNLLDKVYVGSLIVGDTNKRYYEAAPGRNWLLGASAQYAF</sequence>
<gene>
    <name evidence="15" type="ORF">SAMN02982985_05714</name>
</gene>
<dbReference type="RefSeq" id="WP_093391132.1">
    <property type="nucleotide sequence ID" value="NZ_FOTW01000044.1"/>
</dbReference>
<organism evidence="15 16">
    <name type="scientific">Rugamonas rubra</name>
    <dbReference type="NCBI Taxonomy" id="758825"/>
    <lineage>
        <taxon>Bacteria</taxon>
        <taxon>Pseudomonadati</taxon>
        <taxon>Pseudomonadota</taxon>
        <taxon>Betaproteobacteria</taxon>
        <taxon>Burkholderiales</taxon>
        <taxon>Oxalobacteraceae</taxon>
        <taxon>Telluria group</taxon>
        <taxon>Rugamonas</taxon>
    </lineage>
</organism>